<dbReference type="GO" id="GO:0005783">
    <property type="term" value="C:endoplasmic reticulum"/>
    <property type="evidence" value="ECO:0007669"/>
    <property type="project" value="UniProtKB-SubCell"/>
</dbReference>
<dbReference type="InterPro" id="IPR031545">
    <property type="entry name" value="SRP72_TPR-like"/>
</dbReference>
<dbReference type="InterPro" id="IPR011990">
    <property type="entry name" value="TPR-like_helical_dom_sf"/>
</dbReference>
<dbReference type="GO" id="GO:0005786">
    <property type="term" value="C:signal recognition particle, endoplasmic reticulum targeting"/>
    <property type="evidence" value="ECO:0007669"/>
    <property type="project" value="UniProtKB-UniRule"/>
</dbReference>
<dbReference type="Proteomes" id="UP001634394">
    <property type="component" value="Unassembled WGS sequence"/>
</dbReference>
<keyword evidence="5 11" id="KW-0963">Cytoplasm</keyword>
<evidence type="ECO:0000256" key="7">
    <source>
        <dbReference type="ARBA" id="ARBA00022803"/>
    </source>
</evidence>
<evidence type="ECO:0000256" key="6">
    <source>
        <dbReference type="ARBA" id="ARBA00022737"/>
    </source>
</evidence>
<evidence type="ECO:0000256" key="5">
    <source>
        <dbReference type="ARBA" id="ARBA00022490"/>
    </source>
</evidence>
<keyword evidence="15" id="KW-1185">Reference proteome</keyword>
<keyword evidence="7" id="KW-0802">TPR repeat</keyword>
<dbReference type="SUPFAM" id="SSF48452">
    <property type="entry name" value="TPR-like"/>
    <property type="match status" value="2"/>
</dbReference>
<evidence type="ECO:0000256" key="9">
    <source>
        <dbReference type="ARBA" id="ARBA00023135"/>
    </source>
</evidence>
<dbReference type="FunFam" id="1.25.40.10:FF:000062">
    <property type="entry name" value="Signal recognition particle subunit SRP72"/>
    <property type="match status" value="1"/>
</dbReference>
<evidence type="ECO:0000256" key="1">
    <source>
        <dbReference type="ARBA" id="ARBA00004240"/>
    </source>
</evidence>
<dbReference type="InterPro" id="IPR013699">
    <property type="entry name" value="Signal_recog_part_SRP72_RNA-bd"/>
</dbReference>
<keyword evidence="10 11" id="KW-0687">Ribonucleoprotein</keyword>
<dbReference type="Pfam" id="PF08492">
    <property type="entry name" value="SRP72"/>
    <property type="match status" value="1"/>
</dbReference>
<keyword evidence="6" id="KW-0677">Repeat</keyword>
<evidence type="ECO:0000256" key="4">
    <source>
        <dbReference type="ARBA" id="ARBA00018350"/>
    </source>
</evidence>
<comment type="subcellular location">
    <subcellularLocation>
        <location evidence="2 11">Cytoplasm</location>
    </subcellularLocation>
    <subcellularLocation>
        <location evidence="1">Endoplasmic reticulum</location>
    </subcellularLocation>
</comment>
<name>A0ABD3VSR4_SINWO</name>
<feature type="compositionally biased region" description="Low complexity" evidence="12">
    <location>
        <begin position="633"/>
        <end position="653"/>
    </location>
</feature>
<evidence type="ECO:0000313" key="14">
    <source>
        <dbReference type="EMBL" id="KAL3864644.1"/>
    </source>
</evidence>
<dbReference type="Gene3D" id="1.25.40.10">
    <property type="entry name" value="Tetratricopeptide repeat domain"/>
    <property type="match status" value="3"/>
</dbReference>
<proteinExistence type="inferred from homology"/>
<evidence type="ECO:0000256" key="12">
    <source>
        <dbReference type="SAM" id="MobiDB-lite"/>
    </source>
</evidence>
<dbReference type="GO" id="GO:0006614">
    <property type="term" value="P:SRP-dependent cotranslational protein targeting to membrane"/>
    <property type="evidence" value="ECO:0007669"/>
    <property type="project" value="UniProtKB-UniRule"/>
</dbReference>
<reference evidence="14 15" key="1">
    <citation type="submission" date="2024-11" db="EMBL/GenBank/DDBJ databases">
        <title>Chromosome-level genome assembly of the freshwater bivalve Anodonta woodiana.</title>
        <authorList>
            <person name="Chen X."/>
        </authorList>
    </citation>
    <scope>NUCLEOTIDE SEQUENCE [LARGE SCALE GENOMIC DNA]</scope>
    <source>
        <strain evidence="14">MN2024</strain>
        <tissue evidence="14">Gills</tissue>
    </source>
</reference>
<protein>
    <recommendedName>
        <fullName evidence="4 11">Signal recognition particle subunit SRP72</fullName>
    </recommendedName>
</protein>
<dbReference type="PIRSF" id="PIRSF038922">
    <property type="entry name" value="SRP72"/>
    <property type="match status" value="1"/>
</dbReference>
<evidence type="ECO:0000256" key="8">
    <source>
        <dbReference type="ARBA" id="ARBA00022824"/>
    </source>
</evidence>
<evidence type="ECO:0000256" key="3">
    <source>
        <dbReference type="ARBA" id="ARBA00007676"/>
    </source>
</evidence>
<dbReference type="SMART" id="SM00028">
    <property type="entry name" value="TPR"/>
    <property type="match status" value="4"/>
</dbReference>
<dbReference type="EMBL" id="JBJQND010000010">
    <property type="protein sequence ID" value="KAL3864644.1"/>
    <property type="molecule type" value="Genomic_DNA"/>
</dbReference>
<comment type="similarity">
    <text evidence="3 11">Belongs to the SRP72 family.</text>
</comment>
<dbReference type="InterPro" id="IPR026270">
    <property type="entry name" value="SRP72"/>
</dbReference>
<dbReference type="PANTHER" id="PTHR14094">
    <property type="entry name" value="SIGNAL RECOGNITION PARTICLE 72"/>
    <property type="match status" value="1"/>
</dbReference>
<feature type="domain" description="Signal recognition particle SRP72 subunit RNA-binding" evidence="13">
    <location>
        <begin position="539"/>
        <end position="586"/>
    </location>
</feature>
<gene>
    <name evidence="14" type="ORF">ACJMK2_006309</name>
</gene>
<comment type="function">
    <text evidence="11">Component of the signal recognition particle (SRP) complex, a ribonucleoprotein complex that mediates the cotranslational targeting of secretory and membrane proteins to the endoplasmic reticulum (ER).</text>
</comment>
<keyword evidence="8" id="KW-0256">Endoplasmic reticulum</keyword>
<accession>A0ABD3VSR4</accession>
<keyword evidence="9 11" id="KW-0733">Signal recognition particle</keyword>
<evidence type="ECO:0000313" key="15">
    <source>
        <dbReference type="Proteomes" id="UP001634394"/>
    </source>
</evidence>
<evidence type="ECO:0000256" key="2">
    <source>
        <dbReference type="ARBA" id="ARBA00004496"/>
    </source>
</evidence>
<feature type="compositionally biased region" description="Basic and acidic residues" evidence="12">
    <location>
        <begin position="571"/>
        <end position="583"/>
    </location>
</feature>
<feature type="region of interest" description="Disordered" evidence="12">
    <location>
        <begin position="531"/>
        <end position="668"/>
    </location>
</feature>
<dbReference type="FunFam" id="1.25.40.10:FF:000191">
    <property type="entry name" value="Signal recognition particle subunit SRP72"/>
    <property type="match status" value="1"/>
</dbReference>
<evidence type="ECO:0000256" key="10">
    <source>
        <dbReference type="ARBA" id="ARBA00023274"/>
    </source>
</evidence>
<dbReference type="PANTHER" id="PTHR14094:SF9">
    <property type="entry name" value="SIGNAL RECOGNITION PARTICLE SUBUNIT SRP72"/>
    <property type="match status" value="1"/>
</dbReference>
<dbReference type="InterPro" id="IPR019734">
    <property type="entry name" value="TPR_rpt"/>
</dbReference>
<organism evidence="14 15">
    <name type="scientific">Sinanodonta woodiana</name>
    <name type="common">Chinese pond mussel</name>
    <name type="synonym">Anodonta woodiana</name>
    <dbReference type="NCBI Taxonomy" id="1069815"/>
    <lineage>
        <taxon>Eukaryota</taxon>
        <taxon>Metazoa</taxon>
        <taxon>Spiralia</taxon>
        <taxon>Lophotrochozoa</taxon>
        <taxon>Mollusca</taxon>
        <taxon>Bivalvia</taxon>
        <taxon>Autobranchia</taxon>
        <taxon>Heteroconchia</taxon>
        <taxon>Palaeoheterodonta</taxon>
        <taxon>Unionida</taxon>
        <taxon>Unionoidea</taxon>
        <taxon>Unionidae</taxon>
        <taxon>Unioninae</taxon>
        <taxon>Sinanodonta</taxon>
    </lineage>
</organism>
<dbReference type="Pfam" id="PF17004">
    <property type="entry name" value="SRP_TPR_like"/>
    <property type="match status" value="1"/>
</dbReference>
<evidence type="ECO:0000256" key="11">
    <source>
        <dbReference type="PIRNR" id="PIRNR038922"/>
    </source>
</evidence>
<feature type="compositionally biased region" description="Basic residues" evidence="12">
    <location>
        <begin position="549"/>
        <end position="560"/>
    </location>
</feature>
<evidence type="ECO:0000259" key="13">
    <source>
        <dbReference type="Pfam" id="PF08492"/>
    </source>
</evidence>
<feature type="compositionally biased region" description="Basic residues" evidence="12">
    <location>
        <begin position="654"/>
        <end position="668"/>
    </location>
</feature>
<dbReference type="AlphaFoldDB" id="A0ABD3VSR4"/>
<feature type="compositionally biased region" description="Low complexity" evidence="12">
    <location>
        <begin position="605"/>
        <end position="618"/>
    </location>
</feature>
<comment type="caution">
    <text evidence="14">The sequence shown here is derived from an EMBL/GenBank/DDBJ whole genome shotgun (WGS) entry which is preliminary data.</text>
</comment>
<sequence length="668" mass="74664">MDNTASQPALSALYTELNKFGQNQDYERALKTANKILQEAPTETAAFQCKVVCLVKLDKFSEALNLINKEKVLSSGLKFEKAYCEYRLNRTQESLATLRSVSSLDYRCKELLAQVLYRLEEYAECYELYKDLVKNSEDDFDEERETNLAAVLASLQLWAGVDQDDPGLRENSYELCYNHSCFLVGKGNFKGAEEKLRKAEALCKSSFADDPDVTEEEVEEELAIIRVQLAYVLQKQGRIQEATQLYNQVQKTKPSDVGLMAVVSNNIVTINKDQNVFDSKKKMKVATADNLKQKLSSKQKELISINQCLLHMYTNQADQCIQLANQLKGKYPDIETPVLIEAAHFAKDKQMPKAIQVLEVYSKAHPEHALSVHLATAQLYLSQGSVYQACECLMALGDLQYKLGVVSTLVTLYLSQEDHNAASDIFTRAIDWYKKRQPGSEELMLLMRASANFQLKNGNAKETAKMLEELRKVNPDDPRLIAQLIAAYSKFDPAKAQSISHQLPTPEDVSQTVDVDSLETTFSSLGPKYMKKLQKAEPSPKVGDELLLKKKKQKKKKGKLPKNYEPGSTPDPERWLPKRERSYYRGKRKDKKKDIGKGTQGATTSSADIDSSKPSSAPGSDVGSPRPGSSGDASSPQAAMSASQQGPRQQKPAHAQKKKKKKAGGNKW</sequence>